<dbReference type="GeneTree" id="ENSGT00940000166722"/>
<reference evidence="2" key="1">
    <citation type="submission" date="2011-12" db="EMBL/GenBank/DDBJ databases">
        <title>The Draft Genome of Lepisosteus oculatus.</title>
        <authorList>
            <consortium name="The Broad Institute Genome Assembly &amp; Analysis Group"/>
            <consortium name="Computational R&amp;D Group"/>
            <consortium name="and Sequencing Platform"/>
            <person name="Di Palma F."/>
            <person name="Alfoldi J."/>
            <person name="Johnson J."/>
            <person name="Berlin A."/>
            <person name="Gnerre S."/>
            <person name="Jaffe D."/>
            <person name="MacCallum I."/>
            <person name="Young S."/>
            <person name="Walker B.J."/>
            <person name="Lander E.S."/>
            <person name="Lindblad-Toh K."/>
        </authorList>
    </citation>
    <scope>NUCLEOTIDE SEQUENCE [LARGE SCALE GENOMIC DNA]</scope>
</reference>
<dbReference type="Proteomes" id="UP000018468">
    <property type="component" value="Linkage group LG10"/>
</dbReference>
<dbReference type="AlphaFoldDB" id="W5MQB9"/>
<evidence type="ECO:0000313" key="1">
    <source>
        <dbReference type="Ensembl" id="ENSLOCP00000010578.1"/>
    </source>
</evidence>
<dbReference type="PANTHER" id="PTHR34914:SF1">
    <property type="entry name" value="LYMPHOCYTE EXPANSION MOLECULE"/>
    <property type="match status" value="1"/>
</dbReference>
<reference evidence="1" key="2">
    <citation type="submission" date="2025-08" db="UniProtKB">
        <authorList>
            <consortium name="Ensembl"/>
        </authorList>
    </citation>
    <scope>IDENTIFICATION</scope>
</reference>
<evidence type="ECO:0008006" key="3">
    <source>
        <dbReference type="Google" id="ProtNLM"/>
    </source>
</evidence>
<evidence type="ECO:0000313" key="2">
    <source>
        <dbReference type="Proteomes" id="UP000018468"/>
    </source>
</evidence>
<dbReference type="InterPro" id="IPR010736">
    <property type="entry name" value="SHIPPO-rpt"/>
</dbReference>
<dbReference type="Bgee" id="ENSLOCG00000008697">
    <property type="expression patterns" value="Expressed in testis and 11 other cell types or tissues"/>
</dbReference>
<organism evidence="1 2">
    <name type="scientific">Lepisosteus oculatus</name>
    <name type="common">Spotted gar</name>
    <dbReference type="NCBI Taxonomy" id="7918"/>
    <lineage>
        <taxon>Eukaryota</taxon>
        <taxon>Metazoa</taxon>
        <taxon>Chordata</taxon>
        <taxon>Craniata</taxon>
        <taxon>Vertebrata</taxon>
        <taxon>Euteleostomi</taxon>
        <taxon>Actinopterygii</taxon>
        <taxon>Neopterygii</taxon>
        <taxon>Holostei</taxon>
        <taxon>Semionotiformes</taxon>
        <taxon>Lepisosteidae</taxon>
        <taxon>Lepisosteus</taxon>
    </lineage>
</organism>
<protein>
    <recommendedName>
        <fullName evidence="3">Lymphocyte expansion molecule</fullName>
    </recommendedName>
</protein>
<proteinExistence type="predicted"/>
<dbReference type="InParanoid" id="W5MQB9"/>
<dbReference type="OMA" id="SSQMIMG"/>
<keyword evidence="2" id="KW-1185">Reference proteome</keyword>
<accession>W5MQB9</accession>
<dbReference type="STRING" id="7918.ENSLOCP00000010578"/>
<dbReference type="eggNOG" id="KOG4087">
    <property type="taxonomic scope" value="Eukaryota"/>
</dbReference>
<dbReference type="PANTHER" id="PTHR34914">
    <property type="entry name" value="LYMPHOCYTE EXPANSION MOLECULE"/>
    <property type="match status" value="1"/>
</dbReference>
<name>W5MQB9_LEPOC</name>
<dbReference type="EMBL" id="AHAT01032224">
    <property type="status" value="NOT_ANNOTATED_CDS"/>
    <property type="molecule type" value="Genomic_DNA"/>
</dbReference>
<reference evidence="1" key="3">
    <citation type="submission" date="2025-09" db="UniProtKB">
        <authorList>
            <consortium name="Ensembl"/>
        </authorList>
    </citation>
    <scope>IDENTIFICATION</scope>
</reference>
<sequence length="419" mass="47149">MAEKKFKGAPFGVQSARFDVSGVHPTNKKTGTYTEISYCKKSTNEMERKLGPGTYDPETGDFSPRAVWQRTRGPGWKKAQETSRLSQMPLLLYRDVWGEKSFLKTKVGPGSYKICDFIELQKKRPSSKRGVCEAREERFKNHPQSWTPGPGSYGKGGIPWAVLEEKKSQSVGTYPPMDFNYGVKRFEERTVGCNLGPGTYHLKSSIDLLLGHRVSKRGPYDLFTGSRDRPATCGYFAELKKANLDPGEYSSGVKTLVEGLERKEKKKHGVFSTLPQYPAVPTDRIFLNSLSLCPRPATFPGPGWYDMVLTSQPQNQKPPPFLSSAPRVNSRTEKLQNGNYNTAGPGRYDIRNRQWNKTARGYCSVFNSQTERFLHNPDRDNYYRPQTGSYCSLTKRRAGIIRISAATKKPNVPQDQGTA</sequence>
<dbReference type="InterPro" id="IPR033557">
    <property type="entry name" value="CIMAP2"/>
</dbReference>
<dbReference type="Ensembl" id="ENSLOCT00000010593.1">
    <property type="protein sequence ID" value="ENSLOCP00000010578.1"/>
    <property type="gene ID" value="ENSLOCG00000008697.1"/>
</dbReference>
<dbReference type="Pfam" id="PF07004">
    <property type="entry name" value="SHIPPO-rpt"/>
    <property type="match status" value="1"/>
</dbReference>